<accession>A0A2G9S6E7</accession>
<dbReference type="EMBL" id="KV927085">
    <property type="protein sequence ID" value="PIO35655.1"/>
    <property type="molecule type" value="Genomic_DNA"/>
</dbReference>
<evidence type="ECO:0000256" key="1">
    <source>
        <dbReference type="SAM" id="Phobius"/>
    </source>
</evidence>
<evidence type="ECO:0000313" key="2">
    <source>
        <dbReference type="EMBL" id="PIO35655.1"/>
    </source>
</evidence>
<proteinExistence type="predicted"/>
<keyword evidence="1" id="KW-0472">Membrane</keyword>
<keyword evidence="3" id="KW-1185">Reference proteome</keyword>
<feature type="transmembrane region" description="Helical" evidence="1">
    <location>
        <begin position="12"/>
        <end position="33"/>
    </location>
</feature>
<dbReference type="AlphaFoldDB" id="A0A2G9S6E7"/>
<evidence type="ECO:0000313" key="3">
    <source>
        <dbReference type="Proteomes" id="UP000228934"/>
    </source>
</evidence>
<keyword evidence="1" id="KW-1133">Transmembrane helix</keyword>
<keyword evidence="1" id="KW-0812">Transmembrane</keyword>
<reference evidence="3" key="1">
    <citation type="journal article" date="2017" name="Nat. Commun.">
        <title>The North American bullfrog draft genome provides insight into hormonal regulation of long noncoding RNA.</title>
        <authorList>
            <person name="Hammond S.A."/>
            <person name="Warren R.L."/>
            <person name="Vandervalk B.P."/>
            <person name="Kucuk E."/>
            <person name="Khan H."/>
            <person name="Gibb E.A."/>
            <person name="Pandoh P."/>
            <person name="Kirk H."/>
            <person name="Zhao Y."/>
            <person name="Jones M."/>
            <person name="Mungall A.J."/>
            <person name="Coope R."/>
            <person name="Pleasance S."/>
            <person name="Moore R.A."/>
            <person name="Holt R.A."/>
            <person name="Round J.M."/>
            <person name="Ohora S."/>
            <person name="Walle B.V."/>
            <person name="Veldhoen N."/>
            <person name="Helbing C.C."/>
            <person name="Birol I."/>
        </authorList>
    </citation>
    <scope>NUCLEOTIDE SEQUENCE [LARGE SCALE GENOMIC DNA]</scope>
</reference>
<gene>
    <name evidence="2" type="ORF">AB205_0134380</name>
</gene>
<protein>
    <submittedName>
        <fullName evidence="2">Uncharacterized protein</fullName>
    </submittedName>
</protein>
<organism evidence="2 3">
    <name type="scientific">Aquarana catesbeiana</name>
    <name type="common">American bullfrog</name>
    <name type="synonym">Rana catesbeiana</name>
    <dbReference type="NCBI Taxonomy" id="8400"/>
    <lineage>
        <taxon>Eukaryota</taxon>
        <taxon>Metazoa</taxon>
        <taxon>Chordata</taxon>
        <taxon>Craniata</taxon>
        <taxon>Vertebrata</taxon>
        <taxon>Euteleostomi</taxon>
        <taxon>Amphibia</taxon>
        <taxon>Batrachia</taxon>
        <taxon>Anura</taxon>
        <taxon>Neobatrachia</taxon>
        <taxon>Ranoidea</taxon>
        <taxon>Ranidae</taxon>
        <taxon>Aquarana</taxon>
    </lineage>
</organism>
<feature type="non-terminal residue" evidence="2">
    <location>
        <position position="154"/>
    </location>
</feature>
<name>A0A2G9S6E7_AQUCT</name>
<sequence length="154" mass="17464">MFYQVCFSGMQFLYFTVYCVLLLTIFLSSGTPFSFSTDLFILTATLFAPMIYKAVTPVEGRRSDLLLPFAVGCPHASAYINYACMPIIRSGWMKGGILMVGIPTDQSFFRSAHRLHEKKKITIYAQQGPATYWYYTRMMPAGLGIILFSQRLAF</sequence>
<dbReference type="Proteomes" id="UP000228934">
    <property type="component" value="Unassembled WGS sequence"/>
</dbReference>